<feature type="compositionally biased region" description="Polar residues" evidence="4">
    <location>
        <begin position="289"/>
        <end position="299"/>
    </location>
</feature>
<dbReference type="FunFam" id="3.90.1180.10:FF:000002">
    <property type="entry name" value="60S ribosomal protein L16"/>
    <property type="match status" value="1"/>
</dbReference>
<dbReference type="PANTHER" id="PTHR11545:SF3">
    <property type="entry name" value="LARGE RIBOSOMAL SUBUNIT PROTEIN UL13"/>
    <property type="match status" value="1"/>
</dbReference>
<dbReference type="OrthoDB" id="1882297at2759"/>
<feature type="compositionally biased region" description="Basic residues" evidence="4">
    <location>
        <begin position="209"/>
        <end position="219"/>
    </location>
</feature>
<dbReference type="GO" id="GO:0022625">
    <property type="term" value="C:cytosolic large ribosomal subunit"/>
    <property type="evidence" value="ECO:0007669"/>
    <property type="project" value="TreeGrafter"/>
</dbReference>
<feature type="region of interest" description="Disordered" evidence="4">
    <location>
        <begin position="205"/>
        <end position="299"/>
    </location>
</feature>
<dbReference type="SUPFAM" id="SSF52161">
    <property type="entry name" value="Ribosomal protein L13"/>
    <property type="match status" value="1"/>
</dbReference>
<gene>
    <name evidence="5" type="ORF">EZS28_013235</name>
</gene>
<reference evidence="5 6" key="1">
    <citation type="submission" date="2019-03" db="EMBL/GenBank/DDBJ databases">
        <title>Single cell metagenomics reveals metabolic interactions within the superorganism composed of flagellate Streblomastix strix and complex community of Bacteroidetes bacteria on its surface.</title>
        <authorList>
            <person name="Treitli S.C."/>
            <person name="Kolisko M."/>
            <person name="Husnik F."/>
            <person name="Keeling P."/>
            <person name="Hampl V."/>
        </authorList>
    </citation>
    <scope>NUCLEOTIDE SEQUENCE [LARGE SCALE GENOMIC DNA]</scope>
    <source>
        <strain evidence="5">ST1C</strain>
    </source>
</reference>
<organism evidence="5 6">
    <name type="scientific">Streblomastix strix</name>
    <dbReference type="NCBI Taxonomy" id="222440"/>
    <lineage>
        <taxon>Eukaryota</taxon>
        <taxon>Metamonada</taxon>
        <taxon>Preaxostyla</taxon>
        <taxon>Oxymonadida</taxon>
        <taxon>Streblomastigidae</taxon>
        <taxon>Streblomastix</taxon>
    </lineage>
</organism>
<dbReference type="PANTHER" id="PTHR11545">
    <property type="entry name" value="RIBOSOMAL PROTEIN L13"/>
    <property type="match status" value="1"/>
</dbReference>
<dbReference type="InterPro" id="IPR036899">
    <property type="entry name" value="Ribosomal_uL13_sf"/>
</dbReference>
<keyword evidence="2 5" id="KW-0689">Ribosomal protein</keyword>
<dbReference type="NCBIfam" id="TIGR01077">
    <property type="entry name" value="L13_A_E"/>
    <property type="match status" value="1"/>
</dbReference>
<comment type="caution">
    <text evidence="5">The sequence shown here is derived from an EMBL/GenBank/DDBJ whole genome shotgun (WGS) entry which is preliminary data.</text>
</comment>
<keyword evidence="3" id="KW-0687">Ribonucleoprotein</keyword>
<dbReference type="HAMAP" id="MF_01366">
    <property type="entry name" value="Ribosomal_uL13"/>
    <property type="match status" value="1"/>
</dbReference>
<comment type="similarity">
    <text evidence="1">Belongs to the universal ribosomal protein uL13 family.</text>
</comment>
<evidence type="ECO:0000256" key="3">
    <source>
        <dbReference type="ARBA" id="ARBA00023274"/>
    </source>
</evidence>
<dbReference type="GO" id="GO:0003735">
    <property type="term" value="F:structural constituent of ribosome"/>
    <property type="evidence" value="ECO:0007669"/>
    <property type="project" value="InterPro"/>
</dbReference>
<dbReference type="GO" id="GO:0006412">
    <property type="term" value="P:translation"/>
    <property type="evidence" value="ECO:0007669"/>
    <property type="project" value="InterPro"/>
</dbReference>
<evidence type="ECO:0000256" key="4">
    <source>
        <dbReference type="SAM" id="MobiDB-lite"/>
    </source>
</evidence>
<accession>A0A5J4W8P7</accession>
<dbReference type="Gene3D" id="3.90.1180.10">
    <property type="entry name" value="Ribosomal protein L13"/>
    <property type="match status" value="1"/>
</dbReference>
<dbReference type="AlphaFoldDB" id="A0A5J4W8P7"/>
<feature type="compositionally biased region" description="Basic and acidic residues" evidence="4">
    <location>
        <begin position="220"/>
        <end position="270"/>
    </location>
</feature>
<dbReference type="InterPro" id="IPR005822">
    <property type="entry name" value="Ribosomal_uL13"/>
</dbReference>
<dbReference type="GO" id="GO:0003729">
    <property type="term" value="F:mRNA binding"/>
    <property type="evidence" value="ECO:0007669"/>
    <property type="project" value="TreeGrafter"/>
</dbReference>
<evidence type="ECO:0000256" key="1">
    <source>
        <dbReference type="ARBA" id="ARBA00006227"/>
    </source>
</evidence>
<dbReference type="Proteomes" id="UP000324800">
    <property type="component" value="Unassembled WGS sequence"/>
</dbReference>
<evidence type="ECO:0000313" key="6">
    <source>
        <dbReference type="Proteomes" id="UP000324800"/>
    </source>
</evidence>
<dbReference type="EMBL" id="SNRW01002946">
    <property type="protein sequence ID" value="KAA6391240.1"/>
    <property type="molecule type" value="Genomic_DNA"/>
</dbReference>
<dbReference type="InterPro" id="IPR005755">
    <property type="entry name" value="Ribosomal_uL13_euk/arc"/>
</dbReference>
<sequence>MREFIVDAKGHLKGRLASYTAKLLLKGEHVTIVRCEEANISGNIRRNQLKFAAYLHKTMRTNPLRGHRHYRAPSQMIKKAIRGMLPHKSPRGAAAFGRLKTYDGVPTIYEKKKKLVIPDALRVQRLQARAKYTRLGDLAVAVGWGYAGIIGKLEKERLARGKAYHSKKQLDKKVKDAIWEEKQCTKNAVLTKKGKRRENAIKKLVDKLKKTKKGKKGANNKKDGKDKKEEEKEDKKTDNKEKKTDKKEKKDVKEDKKEKTDKKEKGEKNKNPFSPPDLHRPYHYKVAKKTQQAGTEYKD</sequence>
<evidence type="ECO:0000256" key="2">
    <source>
        <dbReference type="ARBA" id="ARBA00022980"/>
    </source>
</evidence>
<dbReference type="Pfam" id="PF00572">
    <property type="entry name" value="Ribosomal_L13"/>
    <property type="match status" value="1"/>
</dbReference>
<name>A0A5J4W8P7_9EUKA</name>
<proteinExistence type="inferred from homology"/>
<dbReference type="CDD" id="cd00392">
    <property type="entry name" value="Ribosomal_L13"/>
    <property type="match status" value="1"/>
</dbReference>
<protein>
    <submittedName>
        <fullName evidence="5">Putative 60S ribosomal protein L13a</fullName>
    </submittedName>
</protein>
<dbReference type="GO" id="GO:0017148">
    <property type="term" value="P:negative regulation of translation"/>
    <property type="evidence" value="ECO:0007669"/>
    <property type="project" value="TreeGrafter"/>
</dbReference>
<evidence type="ECO:0000313" key="5">
    <source>
        <dbReference type="EMBL" id="KAA6391240.1"/>
    </source>
</evidence>